<evidence type="ECO:0008006" key="5">
    <source>
        <dbReference type="Google" id="ProtNLM"/>
    </source>
</evidence>
<dbReference type="Proteomes" id="UP000324222">
    <property type="component" value="Unassembled WGS sequence"/>
</dbReference>
<accession>A0A5B7IK91</accession>
<evidence type="ECO:0000256" key="2">
    <source>
        <dbReference type="SAM" id="SignalP"/>
    </source>
</evidence>
<keyword evidence="2" id="KW-0732">Signal</keyword>
<evidence type="ECO:0000256" key="1">
    <source>
        <dbReference type="SAM" id="MobiDB-lite"/>
    </source>
</evidence>
<proteinExistence type="predicted"/>
<gene>
    <name evidence="3" type="ORF">E2C01_076889</name>
</gene>
<keyword evidence="4" id="KW-1185">Reference proteome</keyword>
<reference evidence="3 4" key="1">
    <citation type="submission" date="2019-05" db="EMBL/GenBank/DDBJ databases">
        <title>Another draft genome of Portunus trituberculatus and its Hox gene families provides insights of decapod evolution.</title>
        <authorList>
            <person name="Jeong J.-H."/>
            <person name="Song I."/>
            <person name="Kim S."/>
            <person name="Choi T."/>
            <person name="Kim D."/>
            <person name="Ryu S."/>
            <person name="Kim W."/>
        </authorList>
    </citation>
    <scope>NUCLEOTIDE SEQUENCE [LARGE SCALE GENOMIC DNA]</scope>
    <source>
        <tissue evidence="3">Muscle</tissue>
    </source>
</reference>
<evidence type="ECO:0000313" key="3">
    <source>
        <dbReference type="EMBL" id="MPC82236.1"/>
    </source>
</evidence>
<feature type="signal peptide" evidence="2">
    <location>
        <begin position="1"/>
        <end position="16"/>
    </location>
</feature>
<feature type="compositionally biased region" description="Low complexity" evidence="1">
    <location>
        <begin position="70"/>
        <end position="84"/>
    </location>
</feature>
<sequence>MVMVVVVVLAVVAVKEEPFLTDVSQVPLRTGLCRLVSSAYRDHRWVTSCIRNLTHAPHPPRCWRLKERPSSSSSSSRSPHLSCSPLATPHLSVFSRVFFGGGSAFAPLPIPSSLSLSPSPRASLLTP</sequence>
<dbReference type="EMBL" id="VSRR010059190">
    <property type="protein sequence ID" value="MPC82236.1"/>
    <property type="molecule type" value="Genomic_DNA"/>
</dbReference>
<organism evidence="3 4">
    <name type="scientific">Portunus trituberculatus</name>
    <name type="common">Swimming crab</name>
    <name type="synonym">Neptunus trituberculatus</name>
    <dbReference type="NCBI Taxonomy" id="210409"/>
    <lineage>
        <taxon>Eukaryota</taxon>
        <taxon>Metazoa</taxon>
        <taxon>Ecdysozoa</taxon>
        <taxon>Arthropoda</taxon>
        <taxon>Crustacea</taxon>
        <taxon>Multicrustacea</taxon>
        <taxon>Malacostraca</taxon>
        <taxon>Eumalacostraca</taxon>
        <taxon>Eucarida</taxon>
        <taxon>Decapoda</taxon>
        <taxon>Pleocyemata</taxon>
        <taxon>Brachyura</taxon>
        <taxon>Eubrachyura</taxon>
        <taxon>Portunoidea</taxon>
        <taxon>Portunidae</taxon>
        <taxon>Portuninae</taxon>
        <taxon>Portunus</taxon>
    </lineage>
</organism>
<comment type="caution">
    <text evidence="3">The sequence shown here is derived from an EMBL/GenBank/DDBJ whole genome shotgun (WGS) entry which is preliminary data.</text>
</comment>
<feature type="region of interest" description="Disordered" evidence="1">
    <location>
        <begin position="54"/>
        <end position="84"/>
    </location>
</feature>
<dbReference type="AlphaFoldDB" id="A0A5B7IK91"/>
<evidence type="ECO:0000313" key="4">
    <source>
        <dbReference type="Proteomes" id="UP000324222"/>
    </source>
</evidence>
<name>A0A5B7IK91_PORTR</name>
<feature type="chain" id="PRO_5022697129" description="Secreted protein" evidence="2">
    <location>
        <begin position="17"/>
        <end position="127"/>
    </location>
</feature>
<protein>
    <recommendedName>
        <fullName evidence="5">Secreted protein</fullName>
    </recommendedName>
</protein>